<dbReference type="OrthoDB" id="442460at2759"/>
<evidence type="ECO:0000259" key="8">
    <source>
        <dbReference type="PROSITE" id="PS50600"/>
    </source>
</evidence>
<evidence type="ECO:0000256" key="6">
    <source>
        <dbReference type="ARBA" id="ARBA00057729"/>
    </source>
</evidence>
<comment type="function">
    <text evidence="6">Protease that catalyzes two essential functions in the SUMO pathway: processing of full-length SUMOs to their mature forms and deconjugation of SUMO from targeted proteins.</text>
</comment>
<dbReference type="PANTHER" id="PTHR47764">
    <property type="entry name" value="UBIQUITIN-LIKE-SPECIFIC PROTEASE 2B-RELATED"/>
    <property type="match status" value="1"/>
</dbReference>
<gene>
    <name evidence="9" type="ORF">G4B88_019921</name>
</gene>
<keyword evidence="3" id="KW-0833">Ubl conjugation pathway</keyword>
<dbReference type="GO" id="GO:0008234">
    <property type="term" value="F:cysteine-type peptidase activity"/>
    <property type="evidence" value="ECO:0007669"/>
    <property type="project" value="UniProtKB-KW"/>
</dbReference>
<dbReference type="Gene3D" id="3.30.310.130">
    <property type="entry name" value="Ubiquitin-related"/>
    <property type="match status" value="1"/>
</dbReference>
<organism evidence="9 10">
    <name type="scientific">Cannabis sativa</name>
    <name type="common">Hemp</name>
    <name type="synonym">Marijuana</name>
    <dbReference type="NCBI Taxonomy" id="3483"/>
    <lineage>
        <taxon>Eukaryota</taxon>
        <taxon>Viridiplantae</taxon>
        <taxon>Streptophyta</taxon>
        <taxon>Embryophyta</taxon>
        <taxon>Tracheophyta</taxon>
        <taxon>Spermatophyta</taxon>
        <taxon>Magnoliopsida</taxon>
        <taxon>eudicotyledons</taxon>
        <taxon>Gunneridae</taxon>
        <taxon>Pentapetalae</taxon>
        <taxon>rosids</taxon>
        <taxon>fabids</taxon>
        <taxon>Rosales</taxon>
        <taxon>Cannabaceae</taxon>
        <taxon>Cannabis</taxon>
    </lineage>
</organism>
<evidence type="ECO:0000313" key="9">
    <source>
        <dbReference type="EMBL" id="KAF4355685.1"/>
    </source>
</evidence>
<dbReference type="PROSITE" id="PS50600">
    <property type="entry name" value="ULP_PROTEASE"/>
    <property type="match status" value="1"/>
</dbReference>
<accession>A0A803NKB4</accession>
<dbReference type="Pfam" id="PF25352">
    <property type="entry name" value="PH_ULP"/>
    <property type="match status" value="1"/>
</dbReference>
<dbReference type="OMA" id="LMENVEC"/>
<evidence type="ECO:0000256" key="5">
    <source>
        <dbReference type="ARBA" id="ARBA00022807"/>
    </source>
</evidence>
<proteinExistence type="inferred from homology"/>
<dbReference type="Gene3D" id="1.10.418.20">
    <property type="match status" value="1"/>
</dbReference>
<keyword evidence="4" id="KW-0378">Hydrolase</keyword>
<dbReference type="Proteomes" id="UP000583929">
    <property type="component" value="Unassembled WGS sequence"/>
</dbReference>
<evidence type="ECO:0000256" key="7">
    <source>
        <dbReference type="SAM" id="MobiDB-lite"/>
    </source>
</evidence>
<feature type="compositionally biased region" description="Polar residues" evidence="7">
    <location>
        <begin position="112"/>
        <end position="121"/>
    </location>
</feature>
<keyword evidence="2" id="KW-0645">Protease</keyword>
<dbReference type="InterPro" id="IPR057375">
    <property type="entry name" value="ULP2A/B_PH"/>
</dbReference>
<evidence type="ECO:0000313" key="10">
    <source>
        <dbReference type="Proteomes" id="UP000583929"/>
    </source>
</evidence>
<comment type="caution">
    <text evidence="9">The sequence shown here is derived from an EMBL/GenBank/DDBJ whole genome shotgun (WGS) entry which is preliminary data.</text>
</comment>
<feature type="domain" description="Ubiquitin-like protease family profile" evidence="8">
    <location>
        <begin position="310"/>
        <end position="504"/>
    </location>
</feature>
<evidence type="ECO:0000256" key="4">
    <source>
        <dbReference type="ARBA" id="ARBA00022801"/>
    </source>
</evidence>
<dbReference type="InterPro" id="IPR038765">
    <property type="entry name" value="Papain-like_cys_pep_sf"/>
</dbReference>
<dbReference type="EMBL" id="JAATIQ010000445">
    <property type="protein sequence ID" value="KAF4355685.1"/>
    <property type="molecule type" value="Genomic_DNA"/>
</dbReference>
<dbReference type="PANTHER" id="PTHR47764:SF2">
    <property type="entry name" value="UBIQUITIN-LIKE PROTEASE FAMILY PROFILE DOMAIN-CONTAINING PROTEIN"/>
    <property type="match status" value="1"/>
</dbReference>
<dbReference type="Pfam" id="PF02902">
    <property type="entry name" value="Peptidase_C48"/>
    <property type="match status" value="1"/>
</dbReference>
<dbReference type="SUPFAM" id="SSF54001">
    <property type="entry name" value="Cysteine proteinases"/>
    <property type="match status" value="1"/>
</dbReference>
<evidence type="ECO:0000256" key="2">
    <source>
        <dbReference type="ARBA" id="ARBA00022670"/>
    </source>
</evidence>
<dbReference type="FunFam" id="3.30.310.130:FF:000006">
    <property type="entry name" value="Probable ubiquitin-like-specific protease 2B"/>
    <property type="match status" value="1"/>
</dbReference>
<reference evidence="9 10" key="1">
    <citation type="journal article" date="2020" name="bioRxiv">
        <title>Sequence and annotation of 42 cannabis genomes reveals extensive copy number variation in cannabinoid synthesis and pathogen resistance genes.</title>
        <authorList>
            <person name="Mckernan K.J."/>
            <person name="Helbert Y."/>
            <person name="Kane L.T."/>
            <person name="Ebling H."/>
            <person name="Zhang L."/>
            <person name="Liu B."/>
            <person name="Eaton Z."/>
            <person name="Mclaughlin S."/>
            <person name="Kingan S."/>
            <person name="Baybayan P."/>
            <person name="Concepcion G."/>
            <person name="Jordan M."/>
            <person name="Riva A."/>
            <person name="Barbazuk W."/>
            <person name="Harkins T."/>
        </authorList>
    </citation>
    <scope>NUCLEOTIDE SEQUENCE [LARGE SCALE GENOMIC DNA]</scope>
    <source>
        <strain evidence="10">cv. Jamaican Lion 4</strain>
        <tissue evidence="9">Leaf</tissue>
    </source>
</reference>
<keyword evidence="5" id="KW-0788">Thiol protease</keyword>
<feature type="region of interest" description="Disordered" evidence="7">
    <location>
        <begin position="847"/>
        <end position="880"/>
    </location>
</feature>
<evidence type="ECO:0000256" key="1">
    <source>
        <dbReference type="ARBA" id="ARBA00005234"/>
    </source>
</evidence>
<protein>
    <recommendedName>
        <fullName evidence="8">Ubiquitin-like protease family profile domain-containing protein</fullName>
    </recommendedName>
</protein>
<sequence>MEVFDFKVDEEPSESIAAKVLDKLKNPSSDESVIVKYNFLECVDQGTSVQRTTESVDADHCDFASGNAILDANSNKIEENALPTTDNAEQMKFTGHEGELDDVTSDAEESMGMSSHSNTESGMGEDDVSLNSYALDHCSSDLELDDTITVVLYPDYVIYRDSYCSGSQLTFSNNSIKMSYSTASKYEEDFDIEWNIDDLINIRCQWFQTTETVIIKLQFISRDTFEDDIAHGTSGVDELKIAVVERNWPQKQDEIASLNQKYLAVLDHNPHNDMALGIDGDDLPRPRRYFPVFNESFEDVVYPKGDSDAVSISKRDVDLLQPDTYVNDTIIDFYIQYLKSQIQHGERHRFHFFNSFFFRKLADLDKDPSSASDGKAAFQRVRKWTRRVHLFEKDFVFIPVNFSLHWSLIVICHPGEVAKSKDENLDKSLKVPCILHMDSIKGNHAGLKNLIQSYLWEEWKERQKETSDEVSSRFLNLRFVSLELPQQENSFDCGLFLLHYLELFLAEVPDNFSPFKITKASNFLNVNWFPPSEASLKRTLIQKLIFELLENRSRDVSSSTSSDEVQPSKFHEINENEGVEFISARCSPGLGRQESLTSSQAGQGIEITLLSASSMRNPECVNESSLVLRDLFEPGTSAGSLLGHCQSFNEKSSFYNLNGTIPSMQDDAETGEQFMYLHSRDSTGLEHMTGVASQTCAVPYSSKDTSVHNYDIGISLQAKCQEINSANEPSVRASNDSSDEGIKKICDVAECLSPKPEEECHEPKLVPVENMECTPEGLVSAPCELLAASAAVEGSCYHDAMQNDNENGIPVPSFPDYSGMPVSQDSSVATNGIGLCDNVQLIEDGVVIPDSPGEKPAKKPRLSPSVESGEGEIVSDGSKL</sequence>
<accession>A0A7J6EB72</accession>
<name>A0A7J6EB72_CANSA</name>
<dbReference type="AlphaFoldDB" id="A0A7J6EB72"/>
<keyword evidence="10" id="KW-1185">Reference proteome</keyword>
<comment type="similarity">
    <text evidence="1">Belongs to the peptidase C48 family.</text>
</comment>
<evidence type="ECO:0000256" key="3">
    <source>
        <dbReference type="ARBA" id="ARBA00022786"/>
    </source>
</evidence>
<dbReference type="InterPro" id="IPR003653">
    <property type="entry name" value="Peptidase_C48_C"/>
</dbReference>
<feature type="region of interest" description="Disordered" evidence="7">
    <location>
        <begin position="104"/>
        <end position="125"/>
    </location>
</feature>
<dbReference type="GO" id="GO:0006508">
    <property type="term" value="P:proteolysis"/>
    <property type="evidence" value="ECO:0007669"/>
    <property type="project" value="UniProtKB-KW"/>
</dbReference>